<gene>
    <name evidence="2" type="ORF">Fmac_031615</name>
</gene>
<protein>
    <submittedName>
        <fullName evidence="2">Uncharacterized protein</fullName>
    </submittedName>
</protein>
<evidence type="ECO:0000313" key="2">
    <source>
        <dbReference type="EMBL" id="KAL2317739.1"/>
    </source>
</evidence>
<dbReference type="AlphaFoldDB" id="A0ABD1L2J6"/>
<keyword evidence="3" id="KW-1185">Reference proteome</keyword>
<dbReference type="Proteomes" id="UP001603857">
    <property type="component" value="Unassembled WGS sequence"/>
</dbReference>
<evidence type="ECO:0000256" key="1">
    <source>
        <dbReference type="SAM" id="MobiDB-lite"/>
    </source>
</evidence>
<accession>A0ABD1L2J6</accession>
<feature type="region of interest" description="Disordered" evidence="1">
    <location>
        <begin position="1"/>
        <end position="70"/>
    </location>
</feature>
<dbReference type="EMBL" id="JBGMDY010000011">
    <property type="protein sequence ID" value="KAL2317739.1"/>
    <property type="molecule type" value="Genomic_DNA"/>
</dbReference>
<proteinExistence type="predicted"/>
<comment type="caution">
    <text evidence="2">The sequence shown here is derived from an EMBL/GenBank/DDBJ whole genome shotgun (WGS) entry which is preliminary data.</text>
</comment>
<feature type="compositionally biased region" description="Pro residues" evidence="1">
    <location>
        <begin position="9"/>
        <end position="52"/>
    </location>
</feature>
<sequence length="182" mass="19612">MTSLGLPHSPTPPPPSPPFAAPPPPPPSPSRDAPTPPPPSSPFTAPPPPPTSPSRAAPPRSGTSSLHRRSHVGSLQWELLLSTVAKKQLRGQATPVGDALRTGFALAEAYVTRKIYMEKLKIRAQEEKQEGEKTTNMKISTIETASQDQTSTGCFSWVSKQHHHHHKISPLSHNNVTQVVNS</sequence>
<reference evidence="2 3" key="1">
    <citation type="submission" date="2024-08" db="EMBL/GenBank/DDBJ databases">
        <title>Insights into the chromosomal genome structure of Flemingia macrophylla.</title>
        <authorList>
            <person name="Ding Y."/>
            <person name="Zhao Y."/>
            <person name="Bi W."/>
            <person name="Wu M."/>
            <person name="Zhao G."/>
            <person name="Gong Y."/>
            <person name="Li W."/>
            <person name="Zhang P."/>
        </authorList>
    </citation>
    <scope>NUCLEOTIDE SEQUENCE [LARGE SCALE GENOMIC DNA]</scope>
    <source>
        <strain evidence="2">DYQJB</strain>
        <tissue evidence="2">Leaf</tissue>
    </source>
</reference>
<name>A0ABD1L2J6_9FABA</name>
<evidence type="ECO:0000313" key="3">
    <source>
        <dbReference type="Proteomes" id="UP001603857"/>
    </source>
</evidence>
<feature type="compositionally biased region" description="Low complexity" evidence="1">
    <location>
        <begin position="53"/>
        <end position="65"/>
    </location>
</feature>
<organism evidence="2 3">
    <name type="scientific">Flemingia macrophylla</name>
    <dbReference type="NCBI Taxonomy" id="520843"/>
    <lineage>
        <taxon>Eukaryota</taxon>
        <taxon>Viridiplantae</taxon>
        <taxon>Streptophyta</taxon>
        <taxon>Embryophyta</taxon>
        <taxon>Tracheophyta</taxon>
        <taxon>Spermatophyta</taxon>
        <taxon>Magnoliopsida</taxon>
        <taxon>eudicotyledons</taxon>
        <taxon>Gunneridae</taxon>
        <taxon>Pentapetalae</taxon>
        <taxon>rosids</taxon>
        <taxon>fabids</taxon>
        <taxon>Fabales</taxon>
        <taxon>Fabaceae</taxon>
        <taxon>Papilionoideae</taxon>
        <taxon>50 kb inversion clade</taxon>
        <taxon>NPAAA clade</taxon>
        <taxon>indigoferoid/millettioid clade</taxon>
        <taxon>Phaseoleae</taxon>
        <taxon>Flemingia</taxon>
    </lineage>
</organism>